<comment type="caution">
    <text evidence="1">The sequence shown here is derived from an EMBL/GenBank/DDBJ whole genome shotgun (WGS) entry which is preliminary data.</text>
</comment>
<name>A0A939QPG8_9MICO</name>
<evidence type="ECO:0000313" key="1">
    <source>
        <dbReference type="EMBL" id="MBO3662261.1"/>
    </source>
</evidence>
<dbReference type="Proteomes" id="UP000680132">
    <property type="component" value="Unassembled WGS sequence"/>
</dbReference>
<keyword evidence="2" id="KW-1185">Reference proteome</keyword>
<gene>
    <name evidence="1" type="ORF">J5V96_01905</name>
</gene>
<dbReference type="RefSeq" id="WP_208499958.1">
    <property type="nucleotide sequence ID" value="NZ_JAGFOA010000001.1"/>
</dbReference>
<accession>A0A939QPG8</accession>
<evidence type="ECO:0000313" key="2">
    <source>
        <dbReference type="Proteomes" id="UP000680132"/>
    </source>
</evidence>
<dbReference type="EMBL" id="JAGFOA010000001">
    <property type="protein sequence ID" value="MBO3662261.1"/>
    <property type="molecule type" value="Genomic_DNA"/>
</dbReference>
<dbReference type="AlphaFoldDB" id="A0A939QPG8"/>
<sequence>MPPMDEYLRAAGASWSAGPAAGEWIGPLLDEFGPTLGHAVPAGYEAYVVVPIPWGEEDPERHDYQVLEALIEQVAPFTGAQVVHTALWEGWGWLYNRDEDPRTAAGSSVFLVGPHDDGELRRAQEAMARRRVARPDASPLTLPGRNYFLWSGPLSSVGALRHTGDIPSLIWPEDRSWFIGAPIYTSEIALGADERVARAVLDAPALRELGARRAGRDEVLQGDD</sequence>
<proteinExistence type="predicted"/>
<organism evidence="1 2">
    <name type="scientific">Microbacterium stercoris</name>
    <dbReference type="NCBI Taxonomy" id="2820289"/>
    <lineage>
        <taxon>Bacteria</taxon>
        <taxon>Bacillati</taxon>
        <taxon>Actinomycetota</taxon>
        <taxon>Actinomycetes</taxon>
        <taxon>Micrococcales</taxon>
        <taxon>Microbacteriaceae</taxon>
        <taxon>Microbacterium</taxon>
    </lineage>
</organism>
<reference evidence="1" key="1">
    <citation type="submission" date="2021-03" db="EMBL/GenBank/DDBJ databases">
        <title>Microbacterium sp. nov., a novel actinobacterium isolated from cow dung.</title>
        <authorList>
            <person name="Zhang L."/>
        </authorList>
    </citation>
    <scope>NUCLEOTIDE SEQUENCE</scope>
    <source>
        <strain evidence="1">NEAU-LLB</strain>
    </source>
</reference>
<protein>
    <submittedName>
        <fullName evidence="1">Uncharacterized protein</fullName>
    </submittedName>
</protein>